<proteinExistence type="predicted"/>
<reference evidence="3" key="1">
    <citation type="journal article" date="2019" name="Int. J. Syst. Evol. Microbiol.">
        <title>The Global Catalogue of Microorganisms (GCM) 10K type strain sequencing project: providing services to taxonomists for standard genome sequencing and annotation.</title>
        <authorList>
            <consortium name="The Broad Institute Genomics Platform"/>
            <consortium name="The Broad Institute Genome Sequencing Center for Infectious Disease"/>
            <person name="Wu L."/>
            <person name="Ma J."/>
        </authorList>
    </citation>
    <scope>NUCLEOTIDE SEQUENCE [LARGE SCALE GENOMIC DNA]</scope>
    <source>
        <strain evidence="3">JCM 17021</strain>
    </source>
</reference>
<dbReference type="InterPro" id="IPR020471">
    <property type="entry name" value="AKR"/>
</dbReference>
<protein>
    <submittedName>
        <fullName evidence="2">Aldo/keto reductase</fullName>
    </submittedName>
</protein>
<dbReference type="Pfam" id="PF00248">
    <property type="entry name" value="Aldo_ket_red"/>
    <property type="match status" value="1"/>
</dbReference>
<dbReference type="InterPro" id="IPR023210">
    <property type="entry name" value="NADP_OxRdtase_dom"/>
</dbReference>
<dbReference type="CDD" id="cd19162">
    <property type="entry name" value="AKR_FDH"/>
    <property type="match status" value="1"/>
</dbReference>
<comment type="caution">
    <text evidence="2">The sequence shown here is derived from an EMBL/GenBank/DDBJ whole genome shotgun (WGS) entry which is preliminary data.</text>
</comment>
<dbReference type="PANTHER" id="PTHR42686">
    <property type="entry name" value="GH17980P-RELATED"/>
    <property type="match status" value="1"/>
</dbReference>
<keyword evidence="3" id="KW-1185">Reference proteome</keyword>
<accession>A0ABP7KJ23</accession>
<dbReference type="InterPro" id="IPR044477">
    <property type="entry name" value="FDH-like"/>
</dbReference>
<gene>
    <name evidence="2" type="ORF">GCM10022381_19980</name>
</gene>
<dbReference type="EMBL" id="BAABCN010000004">
    <property type="protein sequence ID" value="GAA3877476.1"/>
    <property type="molecule type" value="Genomic_DNA"/>
</dbReference>
<evidence type="ECO:0000259" key="1">
    <source>
        <dbReference type="Pfam" id="PF00248"/>
    </source>
</evidence>
<evidence type="ECO:0000313" key="3">
    <source>
        <dbReference type="Proteomes" id="UP001501803"/>
    </source>
</evidence>
<dbReference type="Gene3D" id="3.20.20.100">
    <property type="entry name" value="NADP-dependent oxidoreductase domain"/>
    <property type="match status" value="1"/>
</dbReference>
<dbReference type="PANTHER" id="PTHR42686:SF1">
    <property type="entry name" value="GH17980P-RELATED"/>
    <property type="match status" value="1"/>
</dbReference>
<feature type="domain" description="NADP-dependent oxidoreductase" evidence="1">
    <location>
        <begin position="38"/>
        <end position="342"/>
    </location>
</feature>
<sequence length="348" mass="36713">MSNPNVGRAGVDPVGVDPVGVGGVGVDPVGVGGVGFGRLGLGTANLGSMYVEMTDATAHEILQAAWDAGVRYFDTAPHYGLGLSERRLGAFLATKPRGEYLVSTKVGRLLRPNPEGVGAFDMENSFMVPSDLKRVWDASANGIRRSVDESLERMGLDRFDVLFLHDPERYDLAQGINEGIPALAALREEGLVDAIGVGSMTTEALLASVNTGLIDLLMIAGRFTLAEQPALADVIPACRAGGVGIVNASVFNSGLLATDNPGANDRYEYGQVPAELLARVQQIAAVCNDFGVSLPSAALQYTLRDESVRTVVVGGSRPEQIGQNVSRINAEIPEALWDRLTEKGLLPA</sequence>
<dbReference type="InterPro" id="IPR036812">
    <property type="entry name" value="NAD(P)_OxRdtase_dom_sf"/>
</dbReference>
<dbReference type="RefSeq" id="WP_345065680.1">
    <property type="nucleotide sequence ID" value="NZ_BAABCN010000004.1"/>
</dbReference>
<evidence type="ECO:0000313" key="2">
    <source>
        <dbReference type="EMBL" id="GAA3877476.1"/>
    </source>
</evidence>
<organism evidence="2 3">
    <name type="scientific">Leifsonia kafniensis</name>
    <dbReference type="NCBI Taxonomy" id="475957"/>
    <lineage>
        <taxon>Bacteria</taxon>
        <taxon>Bacillati</taxon>
        <taxon>Actinomycetota</taxon>
        <taxon>Actinomycetes</taxon>
        <taxon>Micrococcales</taxon>
        <taxon>Microbacteriaceae</taxon>
        <taxon>Leifsonia</taxon>
    </lineage>
</organism>
<name>A0ABP7KJ23_9MICO</name>
<dbReference type="SUPFAM" id="SSF51430">
    <property type="entry name" value="NAD(P)-linked oxidoreductase"/>
    <property type="match status" value="1"/>
</dbReference>
<dbReference type="Proteomes" id="UP001501803">
    <property type="component" value="Unassembled WGS sequence"/>
</dbReference>